<dbReference type="AlphaFoldDB" id="A0AAE1LHQ2"/>
<reference evidence="2" key="2">
    <citation type="journal article" date="2023" name="BMC Genomics">
        <title>Pest status, molecular evolution, and epigenetic factors derived from the genome assembly of Frankliniella fusca, a thysanopteran phytovirus vector.</title>
        <authorList>
            <person name="Catto M.A."/>
            <person name="Labadie P.E."/>
            <person name="Jacobson A.L."/>
            <person name="Kennedy G.G."/>
            <person name="Srinivasan R."/>
            <person name="Hunt B.G."/>
        </authorList>
    </citation>
    <scope>NUCLEOTIDE SEQUENCE</scope>
    <source>
        <strain evidence="2">PL_HMW_Pooled</strain>
    </source>
</reference>
<accession>A0AAE1LHQ2</accession>
<keyword evidence="3" id="KW-1185">Reference proteome</keyword>
<organism evidence="2 3">
    <name type="scientific">Frankliniella fusca</name>
    <dbReference type="NCBI Taxonomy" id="407009"/>
    <lineage>
        <taxon>Eukaryota</taxon>
        <taxon>Metazoa</taxon>
        <taxon>Ecdysozoa</taxon>
        <taxon>Arthropoda</taxon>
        <taxon>Hexapoda</taxon>
        <taxon>Insecta</taxon>
        <taxon>Pterygota</taxon>
        <taxon>Neoptera</taxon>
        <taxon>Paraneoptera</taxon>
        <taxon>Thysanoptera</taxon>
        <taxon>Terebrantia</taxon>
        <taxon>Thripoidea</taxon>
        <taxon>Thripidae</taxon>
        <taxon>Frankliniella</taxon>
    </lineage>
</organism>
<protein>
    <submittedName>
        <fullName evidence="2">Protein CbxX, chromosomal</fullName>
    </submittedName>
</protein>
<proteinExistence type="predicted"/>
<name>A0AAE1LHQ2_9NEOP</name>
<evidence type="ECO:0000259" key="1">
    <source>
        <dbReference type="Pfam" id="PF10551"/>
    </source>
</evidence>
<feature type="domain" description="MULE transposase" evidence="1">
    <location>
        <begin position="222"/>
        <end position="290"/>
    </location>
</feature>
<evidence type="ECO:0000313" key="3">
    <source>
        <dbReference type="Proteomes" id="UP001219518"/>
    </source>
</evidence>
<reference evidence="2" key="1">
    <citation type="submission" date="2021-07" db="EMBL/GenBank/DDBJ databases">
        <authorList>
            <person name="Catto M.A."/>
            <person name="Jacobson A."/>
            <person name="Kennedy G."/>
            <person name="Labadie P."/>
            <person name="Hunt B.G."/>
            <person name="Srinivasan R."/>
        </authorList>
    </citation>
    <scope>NUCLEOTIDE SEQUENCE</scope>
    <source>
        <strain evidence="2">PL_HMW_Pooled</strain>
        <tissue evidence="2">Head</tissue>
    </source>
</reference>
<comment type="caution">
    <text evidence="2">The sequence shown here is derived from an EMBL/GenBank/DDBJ whole genome shotgun (WGS) entry which is preliminary data.</text>
</comment>
<evidence type="ECO:0000313" key="2">
    <source>
        <dbReference type="EMBL" id="KAK3918472.1"/>
    </source>
</evidence>
<gene>
    <name evidence="2" type="ORF">KUF71_007733</name>
</gene>
<dbReference type="InterPro" id="IPR018289">
    <property type="entry name" value="MULE_transposase_dom"/>
</dbReference>
<dbReference type="Proteomes" id="UP001219518">
    <property type="component" value="Unassembled WGS sequence"/>
</dbReference>
<dbReference type="EMBL" id="JAHWGI010000939">
    <property type="protein sequence ID" value="KAK3918472.1"/>
    <property type="molecule type" value="Genomic_DNA"/>
</dbReference>
<sequence>MPPVLIGKGFQKNSFYYQYNGFYYYKNRDLKNGTRSLRCIRWYRDKCRGRAVLSRNRLSLRISSEHTICGPDYDLWEIRKLREAILSRCATRDTTRAKAIVAQEGESYERRIRAYCSAKILRSAIRRARMKKFPRIPKDLSGLEQILTSHEFRHLSLSKQGDGFLFAGACGSAITHSRCLIFQSTKQRDIMATVTEVFADSTCDGRPAVPPSSQVFSITTLVNDQIIPLCVCLMERKSGHTYKILLQSIKTLNPLFHPRVIHTDFETAEYSAFMEVFDNVTVEGCLFHFSNVSWYYQLLLFCQFCGLVLVMFRNDVFQNVSSQARTLGLSRHIAASRICDSLVRSCLAIPLVPTNQLRDVLSEVMSRAVEENLETTLRPFFKYIYEEYIIKREHVLSVCGSENRTNNVSESWNNTLQQAMLVRRPNVFKFLSGLRNLEEQARQDYYDITEEGQDTTRGRKVSAISNDRRIMNWTLLLRRGQISMADFLRNASRTLERPYRRHCPRPPPQQ</sequence>
<dbReference type="Pfam" id="PF10551">
    <property type="entry name" value="MULE"/>
    <property type="match status" value="1"/>
</dbReference>
<dbReference type="Gene3D" id="2.20.25.240">
    <property type="match status" value="1"/>
</dbReference>